<name>A0AAD9ZHK4_9LECA</name>
<gene>
    <name evidence="1" type="ORF">OEA41_008528</name>
</gene>
<dbReference type="Proteomes" id="UP001276659">
    <property type="component" value="Unassembled WGS sequence"/>
</dbReference>
<protein>
    <submittedName>
        <fullName evidence="1">Uncharacterized protein</fullName>
    </submittedName>
</protein>
<organism evidence="1 2">
    <name type="scientific">Lepraria neglecta</name>
    <dbReference type="NCBI Taxonomy" id="209136"/>
    <lineage>
        <taxon>Eukaryota</taxon>
        <taxon>Fungi</taxon>
        <taxon>Dikarya</taxon>
        <taxon>Ascomycota</taxon>
        <taxon>Pezizomycotina</taxon>
        <taxon>Lecanoromycetes</taxon>
        <taxon>OSLEUM clade</taxon>
        <taxon>Lecanoromycetidae</taxon>
        <taxon>Lecanorales</taxon>
        <taxon>Lecanorineae</taxon>
        <taxon>Stereocaulaceae</taxon>
        <taxon>Lepraria</taxon>
    </lineage>
</organism>
<proteinExistence type="predicted"/>
<keyword evidence="2" id="KW-1185">Reference proteome</keyword>
<dbReference type="AlphaFoldDB" id="A0AAD9ZHK4"/>
<evidence type="ECO:0000313" key="2">
    <source>
        <dbReference type="Proteomes" id="UP001276659"/>
    </source>
</evidence>
<reference evidence="1" key="1">
    <citation type="submission" date="2022-11" db="EMBL/GenBank/DDBJ databases">
        <title>Chromosomal genome sequence assembly and mating type (MAT) locus characterization of the leprose asexual lichenized fungus Lepraria neglecta (Nyl.) Erichsen.</title>
        <authorList>
            <person name="Allen J.L."/>
            <person name="Pfeffer B."/>
        </authorList>
    </citation>
    <scope>NUCLEOTIDE SEQUENCE</scope>
    <source>
        <strain evidence="1">Allen 5258</strain>
    </source>
</reference>
<evidence type="ECO:0000313" key="1">
    <source>
        <dbReference type="EMBL" id="KAK3177199.1"/>
    </source>
</evidence>
<accession>A0AAD9ZHK4</accession>
<comment type="caution">
    <text evidence="1">The sequence shown here is derived from an EMBL/GenBank/DDBJ whole genome shotgun (WGS) entry which is preliminary data.</text>
</comment>
<sequence length="225" mass="24688">MFCITLRQRPDLASIIPLLTASTTLRLRETTLGTHDLALRLTTSTPQNIPQAQGFLILTASSLENPRLLERITRFSTLAYPPAPTIAFLLSNDQEDHGSAGNGMHAYMQLQTLIHTLSTPPPILPISSPERLLPLLMTYITAPQPPASTPPLPSPLLLLPHTTSTAPARPLPTRATYVLSDLCHSLKEVVELAQTDRGREMLGQWVGAGETRGLAEFWEGEWICE</sequence>
<dbReference type="EMBL" id="JASNWA010000004">
    <property type="protein sequence ID" value="KAK3177199.1"/>
    <property type="molecule type" value="Genomic_DNA"/>
</dbReference>